<comment type="caution">
    <text evidence="2">The sequence shown here is derived from an EMBL/GenBank/DDBJ whole genome shotgun (WGS) entry which is preliminary data.</text>
</comment>
<gene>
    <name evidence="2" type="ORF">DDT42_01905</name>
</gene>
<feature type="chain" id="PRO_5039612791" evidence="1">
    <location>
        <begin position="20"/>
        <end position="102"/>
    </location>
</feature>
<dbReference type="AlphaFoldDB" id="A0A9E2BI47"/>
<dbReference type="EMBL" id="QLTW01000276">
    <property type="protein sequence ID" value="MBT9146026.1"/>
    <property type="molecule type" value="Genomic_DNA"/>
</dbReference>
<dbReference type="Proteomes" id="UP000811545">
    <property type="component" value="Unassembled WGS sequence"/>
</dbReference>
<feature type="signal peptide" evidence="1">
    <location>
        <begin position="1"/>
        <end position="19"/>
    </location>
</feature>
<keyword evidence="1" id="KW-0732">Signal</keyword>
<evidence type="ECO:0000256" key="1">
    <source>
        <dbReference type="SAM" id="SignalP"/>
    </source>
</evidence>
<evidence type="ECO:0000313" key="3">
    <source>
        <dbReference type="Proteomes" id="UP000811545"/>
    </source>
</evidence>
<proteinExistence type="predicted"/>
<reference evidence="2 3" key="1">
    <citation type="journal article" date="2021" name="bioRxiv">
        <title>Unique metabolic strategies in Hadean analogues reveal hints for primordial physiology.</title>
        <authorList>
            <person name="Nobu M.K."/>
            <person name="Nakai R."/>
            <person name="Tamazawa S."/>
            <person name="Mori H."/>
            <person name="Toyoda A."/>
            <person name="Ijiri A."/>
            <person name="Suzuki S."/>
            <person name="Kurokawa K."/>
            <person name="Kamagata Y."/>
            <person name="Tamaki H."/>
        </authorList>
    </citation>
    <scope>NUCLEOTIDE SEQUENCE [LARGE SCALE GENOMIC DNA]</scope>
    <source>
        <strain evidence="2">BS525</strain>
    </source>
</reference>
<accession>A0A9E2BI47</accession>
<organism evidence="2 3">
    <name type="scientific">Psychracetigena formicireducens</name>
    <dbReference type="NCBI Taxonomy" id="2986056"/>
    <lineage>
        <taxon>Bacteria</taxon>
        <taxon>Bacillati</taxon>
        <taxon>Candidatus Lithacetigenota</taxon>
        <taxon>Candidatus Psychracetigena</taxon>
    </lineage>
</organism>
<name>A0A9E2BI47_PSYF1</name>
<protein>
    <submittedName>
        <fullName evidence="2">Uncharacterized protein</fullName>
    </submittedName>
</protein>
<sequence length="102" mass="11087">MKKIVFSLAFMLMGVFAFASTDVTSKEDIQESEALEVVVGECGFPITIIEGGESVTYDITFNCNDSNHLGIMNSIAQMLDGIAPGWRKFSGFVDGIPFPGRQ</sequence>
<evidence type="ECO:0000313" key="2">
    <source>
        <dbReference type="EMBL" id="MBT9146026.1"/>
    </source>
</evidence>